<gene>
    <name evidence="2" type="ORF">TNIN_392941</name>
</gene>
<protein>
    <recommendedName>
        <fullName evidence="4">Secreted protein</fullName>
    </recommendedName>
</protein>
<evidence type="ECO:0008006" key="4">
    <source>
        <dbReference type="Google" id="ProtNLM"/>
    </source>
</evidence>
<proteinExistence type="predicted"/>
<name>A0A8X6X225_9ARAC</name>
<feature type="chain" id="PRO_5036477876" description="Secreted protein" evidence="1">
    <location>
        <begin position="27"/>
        <end position="84"/>
    </location>
</feature>
<evidence type="ECO:0000313" key="2">
    <source>
        <dbReference type="EMBL" id="GFY45533.1"/>
    </source>
</evidence>
<evidence type="ECO:0000256" key="1">
    <source>
        <dbReference type="SAM" id="SignalP"/>
    </source>
</evidence>
<feature type="signal peptide" evidence="1">
    <location>
        <begin position="1"/>
        <end position="26"/>
    </location>
</feature>
<dbReference type="Proteomes" id="UP000886998">
    <property type="component" value="Unassembled WGS sequence"/>
</dbReference>
<organism evidence="2 3">
    <name type="scientific">Trichonephila inaurata madagascariensis</name>
    <dbReference type="NCBI Taxonomy" id="2747483"/>
    <lineage>
        <taxon>Eukaryota</taxon>
        <taxon>Metazoa</taxon>
        <taxon>Ecdysozoa</taxon>
        <taxon>Arthropoda</taxon>
        <taxon>Chelicerata</taxon>
        <taxon>Arachnida</taxon>
        <taxon>Araneae</taxon>
        <taxon>Araneomorphae</taxon>
        <taxon>Entelegynae</taxon>
        <taxon>Araneoidea</taxon>
        <taxon>Nephilidae</taxon>
        <taxon>Trichonephila</taxon>
        <taxon>Trichonephila inaurata</taxon>
    </lineage>
</organism>
<evidence type="ECO:0000313" key="3">
    <source>
        <dbReference type="Proteomes" id="UP000886998"/>
    </source>
</evidence>
<reference evidence="2" key="1">
    <citation type="submission" date="2020-08" db="EMBL/GenBank/DDBJ databases">
        <title>Multicomponent nature underlies the extraordinary mechanical properties of spider dragline silk.</title>
        <authorList>
            <person name="Kono N."/>
            <person name="Nakamura H."/>
            <person name="Mori M."/>
            <person name="Yoshida Y."/>
            <person name="Ohtoshi R."/>
            <person name="Malay A.D."/>
            <person name="Moran D.A.P."/>
            <person name="Tomita M."/>
            <person name="Numata K."/>
            <person name="Arakawa K."/>
        </authorList>
    </citation>
    <scope>NUCLEOTIDE SEQUENCE</scope>
</reference>
<keyword evidence="1" id="KW-0732">Signal</keyword>
<keyword evidence="3" id="KW-1185">Reference proteome</keyword>
<comment type="caution">
    <text evidence="2">The sequence shown here is derived from an EMBL/GenBank/DDBJ whole genome shotgun (WGS) entry which is preliminary data.</text>
</comment>
<dbReference type="AlphaFoldDB" id="A0A8X6X225"/>
<sequence length="84" mass="9678">MGPRLKRSLLILPCQLLGSRLIQTSCRPFLNPYQSNRRIRSHFPVLSVIKAGLNSQSPHFLFTRHGGRKSLCTQSCHLPRDRPW</sequence>
<dbReference type="EMBL" id="BMAV01004901">
    <property type="protein sequence ID" value="GFY45533.1"/>
    <property type="molecule type" value="Genomic_DNA"/>
</dbReference>
<accession>A0A8X6X225</accession>